<reference evidence="3 4" key="1">
    <citation type="journal article" date="2019" name="Emerg. Microbes Infect.">
        <title>Comprehensive subspecies identification of 175 nontuberculous mycobacteria species based on 7547 genomic profiles.</title>
        <authorList>
            <person name="Matsumoto Y."/>
            <person name="Kinjo T."/>
            <person name="Motooka D."/>
            <person name="Nabeya D."/>
            <person name="Jung N."/>
            <person name="Uechi K."/>
            <person name="Horii T."/>
            <person name="Iida T."/>
            <person name="Fujita J."/>
            <person name="Nakamura S."/>
        </authorList>
    </citation>
    <scope>NUCLEOTIDE SEQUENCE [LARGE SCALE GENOMIC DNA]</scope>
    <source>
        <strain evidence="3 4">JCM 18439</strain>
    </source>
</reference>
<organism evidence="3 4">
    <name type="scientific">Mycolicibacterium celeriflavum</name>
    <name type="common">Mycobacterium celeriflavum</name>
    <dbReference type="NCBI Taxonomy" id="1249101"/>
    <lineage>
        <taxon>Bacteria</taxon>
        <taxon>Bacillati</taxon>
        <taxon>Actinomycetota</taxon>
        <taxon>Actinomycetes</taxon>
        <taxon>Mycobacteriales</taxon>
        <taxon>Mycobacteriaceae</taxon>
        <taxon>Mycolicibacterium</taxon>
    </lineage>
</organism>
<evidence type="ECO:0000259" key="2">
    <source>
        <dbReference type="Pfam" id="PF24092"/>
    </source>
</evidence>
<dbReference type="Pfam" id="PF24092">
    <property type="entry name" value="DUF7373_C"/>
    <property type="match status" value="1"/>
</dbReference>
<feature type="domain" description="DUF7373" evidence="2">
    <location>
        <begin position="259"/>
        <end position="392"/>
    </location>
</feature>
<gene>
    <name evidence="3" type="ORF">MCEL_32740</name>
</gene>
<dbReference type="EMBL" id="AP022591">
    <property type="protein sequence ID" value="BBY44979.1"/>
    <property type="molecule type" value="Genomic_DNA"/>
</dbReference>
<accession>A0A1X0C192</accession>
<dbReference type="KEGG" id="mcee:MCEL_32740"/>
<evidence type="ECO:0000259" key="1">
    <source>
        <dbReference type="Pfam" id="PF24088"/>
    </source>
</evidence>
<protein>
    <submittedName>
        <fullName evidence="3">Uncharacterized protein</fullName>
    </submittedName>
</protein>
<dbReference type="STRING" id="1249101.BST21_02835"/>
<dbReference type="InterPro" id="IPR056463">
    <property type="entry name" value="DUF7373_C"/>
</dbReference>
<evidence type="ECO:0000313" key="4">
    <source>
        <dbReference type="Proteomes" id="UP000466431"/>
    </source>
</evidence>
<keyword evidence="4" id="KW-1185">Reference proteome</keyword>
<proteinExistence type="predicted"/>
<feature type="domain" description="DUF7373" evidence="1">
    <location>
        <begin position="36"/>
        <end position="236"/>
    </location>
</feature>
<dbReference type="InterPro" id="IPR055797">
    <property type="entry name" value="DUF7373"/>
</dbReference>
<evidence type="ECO:0000313" key="3">
    <source>
        <dbReference type="EMBL" id="BBY44979.1"/>
    </source>
</evidence>
<dbReference type="Pfam" id="PF24088">
    <property type="entry name" value="DUF7373"/>
    <property type="match status" value="1"/>
</dbReference>
<dbReference type="AlphaFoldDB" id="A0A1X0C192"/>
<dbReference type="Proteomes" id="UP000466431">
    <property type="component" value="Chromosome"/>
</dbReference>
<sequence>MKASDATGGDGVVASLLDTGDYATTQSRPFGVMGEGDPQGQRVLEAHRIAEFTVGPWETDKALRTFPPVLQTGRTGPVPTTQLMRDLEVLPDPLPDIAATHGFITGFSTVRTTAPDEEQHLALQNVVLRFPDPPAAAAAAGEMAAKAPEIGVAPGRPTPLSGTPEAIARTYDMADGSERVDSFTPLGPYVLYQSARTTAKFMGITATGLVLGILGVQKRRIDGFVPTELAEMAQLPTDPTGQLLARTLWAIDNSAPFIVGTWPPRGWLHFEDDPVASTALFQSAGVDAVTQRLTTVYQAANADGAARIVDEFSEQMGSMGAVRSVDGVPGLRSARCFERIDGWVSASTAMSFQRVAWHFKCVGSVDRYAYTAFSDDLKDVHQQMAAQYRILSGK</sequence>
<name>A0A1X0C192_MYCCF</name>